<evidence type="ECO:0000256" key="6">
    <source>
        <dbReference type="SAM" id="MobiDB-lite"/>
    </source>
</evidence>
<feature type="domain" description="RFX-type winged-helix" evidence="7">
    <location>
        <begin position="226"/>
        <end position="301"/>
    </location>
</feature>
<evidence type="ECO:0000259" key="7">
    <source>
        <dbReference type="PROSITE" id="PS51526"/>
    </source>
</evidence>
<protein>
    <recommendedName>
        <fullName evidence="7">RFX-type winged-helix domain-containing protein</fullName>
    </recommendedName>
</protein>
<dbReference type="InterPro" id="IPR036388">
    <property type="entry name" value="WH-like_DNA-bd_sf"/>
</dbReference>
<name>A0A267EX97_9PLAT</name>
<feature type="region of interest" description="Disordered" evidence="6">
    <location>
        <begin position="840"/>
        <end position="880"/>
    </location>
</feature>
<feature type="region of interest" description="Disordered" evidence="6">
    <location>
        <begin position="326"/>
        <end position="350"/>
    </location>
</feature>
<keyword evidence="2" id="KW-0805">Transcription regulation</keyword>
<dbReference type="OrthoDB" id="10056949at2759"/>
<dbReference type="PROSITE" id="PS51526">
    <property type="entry name" value="RFX_DBD"/>
    <property type="match status" value="1"/>
</dbReference>
<gene>
    <name evidence="8" type="ORF">BOX15_Mlig033930g1</name>
</gene>
<comment type="subcellular location">
    <subcellularLocation>
        <location evidence="1">Nucleus</location>
    </subcellularLocation>
</comment>
<reference evidence="8 9" key="1">
    <citation type="submission" date="2017-06" db="EMBL/GenBank/DDBJ databases">
        <title>A platform for efficient transgenesis in Macrostomum lignano, a flatworm model organism for stem cell research.</title>
        <authorList>
            <person name="Berezikov E."/>
        </authorList>
    </citation>
    <scope>NUCLEOTIDE SEQUENCE [LARGE SCALE GENOMIC DNA]</scope>
    <source>
        <strain evidence="8">DV1</strain>
        <tissue evidence="8">Whole organism</tissue>
    </source>
</reference>
<dbReference type="Gene3D" id="1.10.10.10">
    <property type="entry name" value="Winged helix-like DNA-binding domain superfamily/Winged helix DNA-binding domain"/>
    <property type="match status" value="1"/>
</dbReference>
<dbReference type="InterPro" id="IPR003150">
    <property type="entry name" value="DNA-bd_RFX"/>
</dbReference>
<dbReference type="PANTHER" id="PTHR12619">
    <property type="entry name" value="RFX TRANSCRIPTION FACTOR FAMILY"/>
    <property type="match status" value="1"/>
</dbReference>
<dbReference type="InterPro" id="IPR057321">
    <property type="entry name" value="RFX1-4/6/8-like_BCD"/>
</dbReference>
<keyword evidence="3" id="KW-0238">DNA-binding</keyword>
<keyword evidence="5" id="KW-0539">Nucleus</keyword>
<dbReference type="GO" id="GO:0000978">
    <property type="term" value="F:RNA polymerase II cis-regulatory region sequence-specific DNA binding"/>
    <property type="evidence" value="ECO:0007669"/>
    <property type="project" value="TreeGrafter"/>
</dbReference>
<feature type="compositionally biased region" description="Low complexity" evidence="6">
    <location>
        <begin position="725"/>
        <end position="737"/>
    </location>
</feature>
<feature type="region of interest" description="Disordered" evidence="6">
    <location>
        <begin position="1"/>
        <end position="25"/>
    </location>
</feature>
<dbReference type="InterPro" id="IPR039779">
    <property type="entry name" value="RFX-like"/>
</dbReference>
<evidence type="ECO:0000256" key="5">
    <source>
        <dbReference type="ARBA" id="ARBA00023242"/>
    </source>
</evidence>
<dbReference type="GO" id="GO:0005634">
    <property type="term" value="C:nucleus"/>
    <property type="evidence" value="ECO:0007669"/>
    <property type="project" value="UniProtKB-SubCell"/>
</dbReference>
<dbReference type="EMBL" id="NIVC01001585">
    <property type="protein sequence ID" value="PAA66150.1"/>
    <property type="molecule type" value="Genomic_DNA"/>
</dbReference>
<evidence type="ECO:0000256" key="1">
    <source>
        <dbReference type="ARBA" id="ARBA00004123"/>
    </source>
</evidence>
<evidence type="ECO:0000313" key="9">
    <source>
        <dbReference type="Proteomes" id="UP000215902"/>
    </source>
</evidence>
<organism evidence="8 9">
    <name type="scientific">Macrostomum lignano</name>
    <dbReference type="NCBI Taxonomy" id="282301"/>
    <lineage>
        <taxon>Eukaryota</taxon>
        <taxon>Metazoa</taxon>
        <taxon>Spiralia</taxon>
        <taxon>Lophotrochozoa</taxon>
        <taxon>Platyhelminthes</taxon>
        <taxon>Rhabditophora</taxon>
        <taxon>Macrostomorpha</taxon>
        <taxon>Macrostomida</taxon>
        <taxon>Macrostomidae</taxon>
        <taxon>Macrostomum</taxon>
    </lineage>
</organism>
<dbReference type="PANTHER" id="PTHR12619:SF33">
    <property type="entry name" value="RFX, ISOFORM H"/>
    <property type="match status" value="1"/>
</dbReference>
<comment type="caution">
    <text evidence="8">The sequence shown here is derived from an EMBL/GenBank/DDBJ whole genome shotgun (WGS) entry which is preliminary data.</text>
</comment>
<feature type="compositionally biased region" description="Polar residues" evidence="6">
    <location>
        <begin position="1"/>
        <end position="17"/>
    </location>
</feature>
<dbReference type="SUPFAM" id="SSF46785">
    <property type="entry name" value="Winged helix' DNA-binding domain"/>
    <property type="match status" value="1"/>
</dbReference>
<evidence type="ECO:0000256" key="2">
    <source>
        <dbReference type="ARBA" id="ARBA00023015"/>
    </source>
</evidence>
<dbReference type="GO" id="GO:0000981">
    <property type="term" value="F:DNA-binding transcription factor activity, RNA polymerase II-specific"/>
    <property type="evidence" value="ECO:0007669"/>
    <property type="project" value="TreeGrafter"/>
</dbReference>
<accession>A0A267EX97</accession>
<evidence type="ECO:0000313" key="8">
    <source>
        <dbReference type="EMBL" id="PAA66150.1"/>
    </source>
</evidence>
<dbReference type="InterPro" id="IPR036390">
    <property type="entry name" value="WH_DNA-bd_sf"/>
</dbReference>
<feature type="compositionally biased region" description="Low complexity" evidence="6">
    <location>
        <begin position="857"/>
        <end position="868"/>
    </location>
</feature>
<dbReference type="Proteomes" id="UP000215902">
    <property type="component" value="Unassembled WGS sequence"/>
</dbReference>
<feature type="region of interest" description="Disordered" evidence="6">
    <location>
        <begin position="686"/>
        <end position="755"/>
    </location>
</feature>
<sequence length="880" mass="94393">MQSTIVPSSNSLANPGGSQQQTASSLAALQTNPTAATIIQVGSRVMANTPGQHIISNQNGQFIITTSGVNKIITTEHQSSAQSSTDTIALPSGNQHASSSQASATVQTIYPVQYIEANEQQVFGPGANTQIEYIEISNGKSITKPVQSSIKSGQYQDYASMYTAPVGGGPAYYTQTGAGQIRQVVPSSHHLQLPAQFVTPHGAIVVQGMDDGAGGIAHTTRASPATVEWLRDNYETAEGVSLPRSTLYNHYLRHCQEQKIDPMNPASFGKLIRSVFVGLRTRRLGTRGNSKYHYYGIRIKPESTLNQITEDNSMFRRYRPDAMARFKGPSKMEPGTDYGHSGGGGSQSASLIDDPSQHAQFLGDASSALPVFNQILVSHTRLPDGISHRDVSAFQELYVEHCEGILDTVVNLQFQMVEKVWLQFWRKVDYNAYESKLPHQKLLALCELDCVQNFVRESDYAFYQSLVEVLIPNVLRPIPSTLTQAIRNFAKSLDAWLRRALEGVCEPMAELKLIALNAFAQTLRRYTSLNHLAQAARAVLGNAAQIAQMLTDLNRVDFANVQEQASWVCHCSQAVVAQVEADFKKILQEGSSLEQWADWLESVVTSVLGEHEDSDLLVRAARHFLLKWSFYASLVIRDLTLRSAASFGSFHLIRLLFDEYMFYLVEHKVSDYLALSPVAVMAELGRQPDPSELPDTRAYQPGGGMGGGGGSSSSLPSPVGGGKDAGAAGAASAAAASEPPSIRVPPKPHLSGSFTSSMLNLTAESAGSPPPIQGAAAAAAAAAGASASSAATSTSVASTSTVAPIAIPTQQLAAGATAAAAPFQVTVSLQPGIATRLGPPVPASHQQHQAIAIPADQQHQMQQQQQHQSDNSAVKRLKLE</sequence>
<feature type="compositionally biased region" description="Gly residues" evidence="6">
    <location>
        <begin position="701"/>
        <end position="711"/>
    </location>
</feature>
<keyword evidence="4" id="KW-0804">Transcription</keyword>
<dbReference type="Pfam" id="PF02257">
    <property type="entry name" value="RFX_DNA_binding"/>
    <property type="match status" value="1"/>
</dbReference>
<dbReference type="FunFam" id="1.10.10.10:FF:000017">
    <property type="entry name" value="transcription factor RFX3 isoform X1"/>
    <property type="match status" value="1"/>
</dbReference>
<dbReference type="STRING" id="282301.A0A267EX97"/>
<dbReference type="AlphaFoldDB" id="A0A267EX97"/>
<evidence type="ECO:0000256" key="4">
    <source>
        <dbReference type="ARBA" id="ARBA00023163"/>
    </source>
</evidence>
<evidence type="ECO:0000256" key="3">
    <source>
        <dbReference type="ARBA" id="ARBA00023125"/>
    </source>
</evidence>
<feature type="region of interest" description="Disordered" evidence="6">
    <location>
        <begin position="77"/>
        <end position="101"/>
    </location>
</feature>
<keyword evidence="9" id="KW-1185">Reference proteome</keyword>
<proteinExistence type="predicted"/>
<dbReference type="Pfam" id="PF25340">
    <property type="entry name" value="BCD_RFX"/>
    <property type="match status" value="1"/>
</dbReference>
<feature type="compositionally biased region" description="Polar residues" evidence="6">
    <location>
        <begin position="77"/>
        <end position="96"/>
    </location>
</feature>